<dbReference type="Proteomes" id="UP000317977">
    <property type="component" value="Unassembled WGS sequence"/>
</dbReference>
<dbReference type="Pfam" id="PF00072">
    <property type="entry name" value="Response_reg"/>
    <property type="match status" value="1"/>
</dbReference>
<dbReference type="InterPro" id="IPR011006">
    <property type="entry name" value="CheY-like_superfamily"/>
</dbReference>
<organism evidence="4 5">
    <name type="scientific">Rubripirellula reticaptiva</name>
    <dbReference type="NCBI Taxonomy" id="2528013"/>
    <lineage>
        <taxon>Bacteria</taxon>
        <taxon>Pseudomonadati</taxon>
        <taxon>Planctomycetota</taxon>
        <taxon>Planctomycetia</taxon>
        <taxon>Pirellulales</taxon>
        <taxon>Pirellulaceae</taxon>
        <taxon>Rubripirellula</taxon>
    </lineage>
</organism>
<dbReference type="PROSITE" id="PS50110">
    <property type="entry name" value="RESPONSE_REGULATORY"/>
    <property type="match status" value="1"/>
</dbReference>
<comment type="caution">
    <text evidence="4">The sequence shown here is derived from an EMBL/GenBank/DDBJ whole genome shotgun (WGS) entry which is preliminary data.</text>
</comment>
<dbReference type="GO" id="GO:0000160">
    <property type="term" value="P:phosphorelay signal transduction system"/>
    <property type="evidence" value="ECO:0007669"/>
    <property type="project" value="InterPro"/>
</dbReference>
<keyword evidence="1" id="KW-0418">Kinase</keyword>
<evidence type="ECO:0000313" key="4">
    <source>
        <dbReference type="EMBL" id="TWU57583.1"/>
    </source>
</evidence>
<dbReference type="EMBL" id="SJPX01000001">
    <property type="protein sequence ID" value="TWU57583.1"/>
    <property type="molecule type" value="Genomic_DNA"/>
</dbReference>
<protein>
    <submittedName>
        <fullName evidence="4">C4-dicarboxylate transport transcriptional regulatory protein DctD</fullName>
    </submittedName>
</protein>
<dbReference type="CDD" id="cd16936">
    <property type="entry name" value="HATPase_RsbW-like"/>
    <property type="match status" value="1"/>
</dbReference>
<dbReference type="GO" id="GO:0004674">
    <property type="term" value="F:protein serine/threonine kinase activity"/>
    <property type="evidence" value="ECO:0007669"/>
    <property type="project" value="UniProtKB-KW"/>
</dbReference>
<name>A0A5C6F7A1_9BACT</name>
<dbReference type="SUPFAM" id="SSF55874">
    <property type="entry name" value="ATPase domain of HSP90 chaperone/DNA topoisomerase II/histidine kinase"/>
    <property type="match status" value="1"/>
</dbReference>
<feature type="domain" description="Response regulatory" evidence="3">
    <location>
        <begin position="25"/>
        <end position="139"/>
    </location>
</feature>
<dbReference type="InterPro" id="IPR036890">
    <property type="entry name" value="HATPase_C_sf"/>
</dbReference>
<dbReference type="InterPro" id="IPR003594">
    <property type="entry name" value="HATPase_dom"/>
</dbReference>
<dbReference type="InterPro" id="IPR001789">
    <property type="entry name" value="Sig_transdc_resp-reg_receiver"/>
</dbReference>
<dbReference type="AlphaFoldDB" id="A0A5C6F7A1"/>
<dbReference type="Gene3D" id="3.30.565.10">
    <property type="entry name" value="Histidine kinase-like ATPase, C-terminal domain"/>
    <property type="match status" value="1"/>
</dbReference>
<keyword evidence="2" id="KW-0597">Phosphoprotein</keyword>
<sequence length="330" mass="36137">MGNAGSYRIGHPTPPIIVFMTGTPHILIVDDSPTQLYQMQIVLEQDGFVVRTAENAEAALVAIAAEMPLLVVTDLEMPGMSGLELVETLHYSQPGLPLVLTTSEGSEDVAAEALRRGASSYVPKRIISTTLCPVIRQVLSVNQAAQSVREVAQYAVECTLKLKLSNDETLVPSVIARLELPVVELGLFDDGERMQVAMALDEALVNAIVHGNLEVSSELRQIDDGQPYVDMIAHRKTIEPYKDRKLHVYLHATSDQVTFTIRDEGNGFSCADLRDPTNPENLERAGGRGLLLIHAFMDEVRHNDEGNEITMIKRKKTDEEKAAEAAAADD</sequence>
<dbReference type="SUPFAM" id="SSF52172">
    <property type="entry name" value="CheY-like"/>
    <property type="match status" value="1"/>
</dbReference>
<keyword evidence="1" id="KW-0808">Transferase</keyword>
<dbReference type="InterPro" id="IPR050267">
    <property type="entry name" value="Anti-sigma-factor_SerPK"/>
</dbReference>
<reference evidence="4 5" key="1">
    <citation type="submission" date="2019-02" db="EMBL/GenBank/DDBJ databases">
        <title>Deep-cultivation of Planctomycetes and their phenomic and genomic characterization uncovers novel biology.</title>
        <authorList>
            <person name="Wiegand S."/>
            <person name="Jogler M."/>
            <person name="Boedeker C."/>
            <person name="Pinto D."/>
            <person name="Vollmers J."/>
            <person name="Rivas-Marin E."/>
            <person name="Kohn T."/>
            <person name="Peeters S.H."/>
            <person name="Heuer A."/>
            <person name="Rast P."/>
            <person name="Oberbeckmann S."/>
            <person name="Bunk B."/>
            <person name="Jeske O."/>
            <person name="Meyerdierks A."/>
            <person name="Storesund J.E."/>
            <person name="Kallscheuer N."/>
            <person name="Luecker S."/>
            <person name="Lage O.M."/>
            <person name="Pohl T."/>
            <person name="Merkel B.J."/>
            <person name="Hornburger P."/>
            <person name="Mueller R.-W."/>
            <person name="Bruemmer F."/>
            <person name="Labrenz M."/>
            <person name="Spormann A.M."/>
            <person name="Op Den Camp H."/>
            <person name="Overmann J."/>
            <person name="Amann R."/>
            <person name="Jetten M.S.M."/>
            <person name="Mascher T."/>
            <person name="Medema M.H."/>
            <person name="Devos D.P."/>
            <person name="Kaster A.-K."/>
            <person name="Ovreas L."/>
            <person name="Rohde M."/>
            <person name="Galperin M.Y."/>
            <person name="Jogler C."/>
        </authorList>
    </citation>
    <scope>NUCLEOTIDE SEQUENCE [LARGE SCALE GENOMIC DNA]</scope>
    <source>
        <strain evidence="4 5">Poly59</strain>
    </source>
</reference>
<dbReference type="PANTHER" id="PTHR35526">
    <property type="entry name" value="ANTI-SIGMA-F FACTOR RSBW-RELATED"/>
    <property type="match status" value="1"/>
</dbReference>
<dbReference type="PANTHER" id="PTHR35526:SF3">
    <property type="entry name" value="ANTI-SIGMA-F FACTOR RSBW"/>
    <property type="match status" value="1"/>
</dbReference>
<accession>A0A5C6F7A1</accession>
<dbReference type="Gene3D" id="3.40.50.2300">
    <property type="match status" value="1"/>
</dbReference>
<keyword evidence="1" id="KW-0723">Serine/threonine-protein kinase</keyword>
<evidence type="ECO:0000259" key="3">
    <source>
        <dbReference type="PROSITE" id="PS50110"/>
    </source>
</evidence>
<evidence type="ECO:0000313" key="5">
    <source>
        <dbReference type="Proteomes" id="UP000317977"/>
    </source>
</evidence>
<keyword evidence="5" id="KW-1185">Reference proteome</keyword>
<dbReference type="OrthoDB" id="9770645at2"/>
<evidence type="ECO:0000256" key="2">
    <source>
        <dbReference type="PROSITE-ProRule" id="PRU00169"/>
    </source>
</evidence>
<dbReference type="CDD" id="cd00156">
    <property type="entry name" value="REC"/>
    <property type="match status" value="1"/>
</dbReference>
<feature type="modified residue" description="4-aspartylphosphate" evidence="2">
    <location>
        <position position="74"/>
    </location>
</feature>
<proteinExistence type="predicted"/>
<evidence type="ECO:0000256" key="1">
    <source>
        <dbReference type="ARBA" id="ARBA00022527"/>
    </source>
</evidence>
<gene>
    <name evidence="4" type="primary">dctD</name>
    <name evidence="4" type="ORF">Poly59_04900</name>
</gene>
<dbReference type="Pfam" id="PF13581">
    <property type="entry name" value="HATPase_c_2"/>
    <property type="match status" value="1"/>
</dbReference>
<dbReference type="SMART" id="SM00448">
    <property type="entry name" value="REC"/>
    <property type="match status" value="1"/>
</dbReference>